<dbReference type="BioCyc" id="CCAL311458:G131R-1212-MONOMER"/>
<dbReference type="STRING" id="311458.CSUB_C1202"/>
<reference evidence="2 4" key="2">
    <citation type="journal article" date="2011" name="Nucleic Acids Res.">
        <title>Insights into the evolution of Archaea and eukaryotic protein modifier systems revealed by the genome of a novel archaeal group.</title>
        <authorList>
            <person name="Nunoura T."/>
            <person name="Takaki Y."/>
            <person name="Kakuta J."/>
            <person name="Nishi S."/>
            <person name="Sugahara J."/>
            <person name="Kazama H."/>
            <person name="Chee G."/>
            <person name="Hattori M."/>
            <person name="Kanai A."/>
            <person name="Atomi H."/>
            <person name="Takai K."/>
            <person name="Takami H."/>
        </authorList>
    </citation>
    <scope>NUCLEOTIDE SEQUENCE [LARGE SCALE GENOMIC DNA]</scope>
</reference>
<dbReference type="Proteomes" id="UP000008120">
    <property type="component" value="Chromosome"/>
</dbReference>
<dbReference type="KEGG" id="csu:CSUB_C1202"/>
<sequence>MNPRLFNSKTAGSVLSIVIVILAVFVLLNFLVYSVAPKLDVGVDSQWVYNVYIGGSQGLATYWYEEKVLVDSIVYCEKLLCYKLVRNNPTHLQTDYVTGDRFLVRSVIVDKEDGSVYEIVYLPPLLQRPQSISVGDSWSAKSVAVVTVDTNGATRTERLELPEVEARVVGAVLLNGEQGEAIGLVVEERSDGILVRRIIYSDSAHGAVRFELPVSMVWGELATLSLRHPGFQDFLHINVFMGLELIHVAILTAVLLVFRLIFYIPNLYRR</sequence>
<keyword evidence="1" id="KW-0812">Transmembrane</keyword>
<reference evidence="2 4" key="1">
    <citation type="journal article" date="2005" name="Environ. Microbiol.">
        <title>Genetic and functional properties of uncultivated thermophilic crenarchaeotes from a subsurface gold mine as revealed by analysis of genome fragments.</title>
        <authorList>
            <person name="Nunoura T."/>
            <person name="Hirayama H."/>
            <person name="Takami H."/>
            <person name="Oida H."/>
            <person name="Nishi S."/>
            <person name="Shimamura S."/>
            <person name="Suzuki Y."/>
            <person name="Inagaki F."/>
            <person name="Takai K."/>
            <person name="Nealson K.H."/>
            <person name="Horikoshi K."/>
        </authorList>
    </citation>
    <scope>NUCLEOTIDE SEQUENCE [LARGE SCALE GENOMIC DNA]</scope>
</reference>
<evidence type="ECO:0000313" key="2">
    <source>
        <dbReference type="EMBL" id="BAJ46852.1"/>
    </source>
</evidence>
<proteinExistence type="predicted"/>
<reference evidence="2" key="3">
    <citation type="journal article" date="2012" name="PLoS ONE">
        <title>A Deeply Branching Thermophilic Bacterium with an Ancient Acetyl-CoA Pathway Dominates a Subsurface Ecosystem.</title>
        <authorList>
            <person name="Takami H."/>
            <person name="Noguchi H."/>
            <person name="Takaki Y."/>
            <person name="Uchiyama I."/>
            <person name="Toyoda A."/>
            <person name="Nishi S."/>
            <person name="Chee G.-J."/>
            <person name="Arai W."/>
            <person name="Nunoura T."/>
            <person name="Itoh T."/>
            <person name="Hattori M."/>
            <person name="Takai K."/>
        </authorList>
    </citation>
    <scope>NUCLEOTIDE SEQUENCE</scope>
</reference>
<dbReference type="EMBL" id="BA000048">
    <property type="protein sequence ID" value="BAJ51053.1"/>
    <property type="molecule type" value="Genomic_DNA"/>
</dbReference>
<feature type="transmembrane region" description="Helical" evidence="1">
    <location>
        <begin position="245"/>
        <end position="264"/>
    </location>
</feature>
<protein>
    <submittedName>
        <fullName evidence="2">Uncharacterized protein</fullName>
    </submittedName>
</protein>
<evidence type="ECO:0000256" key="1">
    <source>
        <dbReference type="SAM" id="Phobius"/>
    </source>
</evidence>
<keyword evidence="1" id="KW-1133">Transmembrane helix</keyword>
<evidence type="ECO:0000313" key="3">
    <source>
        <dbReference type="EMBL" id="BAJ51053.1"/>
    </source>
</evidence>
<dbReference type="AlphaFoldDB" id="E6N3E6"/>
<accession>E6N3E6</accession>
<gene>
    <name evidence="3" type="ORF">CSUB_C1202</name>
    <name evidence="2" type="ORF">HGMM_F29F10C24</name>
</gene>
<organism evidence="2 4">
    <name type="scientific">Caldiarchaeum subterraneum</name>
    <dbReference type="NCBI Taxonomy" id="311458"/>
    <lineage>
        <taxon>Archaea</taxon>
        <taxon>Nitrososphaerota</taxon>
        <taxon>Candidatus Caldarchaeales</taxon>
        <taxon>Candidatus Caldarchaeaceae</taxon>
        <taxon>Candidatus Caldarchaeum</taxon>
    </lineage>
</organism>
<evidence type="ECO:0000313" key="4">
    <source>
        <dbReference type="Proteomes" id="UP000008120"/>
    </source>
</evidence>
<dbReference type="EMBL" id="AP011724">
    <property type="protein sequence ID" value="BAJ46852.1"/>
    <property type="molecule type" value="Genomic_DNA"/>
</dbReference>
<feature type="transmembrane region" description="Helical" evidence="1">
    <location>
        <begin position="12"/>
        <end position="36"/>
    </location>
</feature>
<name>E6N3E6_CALS0</name>
<keyword evidence="1" id="KW-0472">Membrane</keyword>